<evidence type="ECO:0000256" key="3">
    <source>
        <dbReference type="ARBA" id="ARBA00022771"/>
    </source>
</evidence>
<dbReference type="Pfam" id="PF00628">
    <property type="entry name" value="PHD"/>
    <property type="match status" value="3"/>
</dbReference>
<feature type="compositionally biased region" description="Basic and acidic residues" evidence="8">
    <location>
        <begin position="70"/>
        <end position="86"/>
    </location>
</feature>
<feature type="domain" description="JmjN" evidence="10">
    <location>
        <begin position="7"/>
        <end position="49"/>
    </location>
</feature>
<dbReference type="Gene3D" id="3.30.40.10">
    <property type="entry name" value="Zinc/RING finger domain, C3HC4 (zinc finger)"/>
    <property type="match status" value="3"/>
</dbReference>
<feature type="domain" description="PHD-type" evidence="9">
    <location>
        <begin position="1665"/>
        <end position="1720"/>
    </location>
</feature>
<feature type="compositionally biased region" description="Basic residues" evidence="8">
    <location>
        <begin position="1964"/>
        <end position="1978"/>
    </location>
</feature>
<evidence type="ECO:0000256" key="6">
    <source>
        <dbReference type="ARBA" id="ARBA00023242"/>
    </source>
</evidence>
<comment type="subcellular location">
    <subcellularLocation>
        <location evidence="1">Nucleus</location>
    </subcellularLocation>
</comment>
<feature type="domain" description="PHD-type" evidence="9">
    <location>
        <begin position="2073"/>
        <end position="2123"/>
    </location>
</feature>
<dbReference type="InterPro" id="IPR001965">
    <property type="entry name" value="Znf_PHD"/>
</dbReference>
<dbReference type="GO" id="GO:0008270">
    <property type="term" value="F:zinc ion binding"/>
    <property type="evidence" value="ECO:0007669"/>
    <property type="project" value="UniProtKB-KW"/>
</dbReference>
<keyword evidence="4" id="KW-0862">Zinc</keyword>
<dbReference type="PANTHER" id="PTHR10694:SF33">
    <property type="entry name" value="LYSINE-SPECIFIC DEMETHYLASE 5"/>
    <property type="match status" value="1"/>
</dbReference>
<keyword evidence="5" id="KW-0408">Iron</keyword>
<dbReference type="PROSITE" id="PS51183">
    <property type="entry name" value="JMJN"/>
    <property type="match status" value="1"/>
</dbReference>
<proteinExistence type="predicted"/>
<dbReference type="Gene3D" id="2.60.120.650">
    <property type="entry name" value="Cupin"/>
    <property type="match status" value="1"/>
</dbReference>
<dbReference type="GO" id="GO:0005634">
    <property type="term" value="C:nucleus"/>
    <property type="evidence" value="ECO:0007669"/>
    <property type="project" value="UniProtKB-SubCell"/>
</dbReference>
<keyword evidence="2" id="KW-0479">Metal-binding</keyword>
<dbReference type="PANTHER" id="PTHR10694">
    <property type="entry name" value="LYSINE-SPECIFIC DEMETHYLASE"/>
    <property type="match status" value="1"/>
</dbReference>
<dbReference type="InterPro" id="IPR048615">
    <property type="entry name" value="KDM5_C-hel"/>
</dbReference>
<feature type="region of interest" description="Disordered" evidence="8">
    <location>
        <begin position="1877"/>
        <end position="2000"/>
    </location>
</feature>
<accession>A0A7S0DND4</accession>
<keyword evidence="6" id="KW-0539">Nucleus</keyword>
<evidence type="ECO:0000256" key="1">
    <source>
        <dbReference type="ARBA" id="ARBA00004123"/>
    </source>
</evidence>
<dbReference type="PROSITE" id="PS51184">
    <property type="entry name" value="JMJC"/>
    <property type="match status" value="1"/>
</dbReference>
<dbReference type="GO" id="GO:0141052">
    <property type="term" value="F:histone H3 demethylase activity"/>
    <property type="evidence" value="ECO:0007669"/>
    <property type="project" value="UniProtKB-ARBA"/>
</dbReference>
<evidence type="ECO:0000259" key="11">
    <source>
        <dbReference type="PROSITE" id="PS51184"/>
    </source>
</evidence>
<evidence type="ECO:0008006" key="13">
    <source>
        <dbReference type="Google" id="ProtNLM"/>
    </source>
</evidence>
<dbReference type="SMART" id="SM00249">
    <property type="entry name" value="PHD"/>
    <property type="match status" value="3"/>
</dbReference>
<reference evidence="12" key="1">
    <citation type="submission" date="2021-01" db="EMBL/GenBank/DDBJ databases">
        <authorList>
            <person name="Corre E."/>
            <person name="Pelletier E."/>
            <person name="Niang G."/>
            <person name="Scheremetjew M."/>
            <person name="Finn R."/>
            <person name="Kale V."/>
            <person name="Holt S."/>
            <person name="Cochrane G."/>
            <person name="Meng A."/>
            <person name="Brown T."/>
            <person name="Cohen L."/>
        </authorList>
    </citation>
    <scope>NUCLEOTIDE SEQUENCE</scope>
    <source>
        <strain evidence="12">CCMP2058</strain>
    </source>
</reference>
<dbReference type="InterPro" id="IPR004198">
    <property type="entry name" value="Znf_C5HC2"/>
</dbReference>
<dbReference type="InterPro" id="IPR013083">
    <property type="entry name" value="Znf_RING/FYVE/PHD"/>
</dbReference>
<dbReference type="GO" id="GO:0000785">
    <property type="term" value="C:chromatin"/>
    <property type="evidence" value="ECO:0007669"/>
    <property type="project" value="TreeGrafter"/>
</dbReference>
<evidence type="ECO:0000256" key="7">
    <source>
        <dbReference type="PROSITE-ProRule" id="PRU00146"/>
    </source>
</evidence>
<dbReference type="Pfam" id="PF02928">
    <property type="entry name" value="zf-C5HC2"/>
    <property type="match status" value="1"/>
</dbReference>
<dbReference type="InterPro" id="IPR003349">
    <property type="entry name" value="JmjN"/>
</dbReference>
<dbReference type="InterPro" id="IPR019787">
    <property type="entry name" value="Znf_PHD-finger"/>
</dbReference>
<evidence type="ECO:0000259" key="9">
    <source>
        <dbReference type="PROSITE" id="PS50016"/>
    </source>
</evidence>
<dbReference type="InterPro" id="IPR003347">
    <property type="entry name" value="JmjC_dom"/>
</dbReference>
<keyword evidence="3 7" id="KW-0863">Zinc-finger</keyword>
<dbReference type="GO" id="GO:0010468">
    <property type="term" value="P:regulation of gene expression"/>
    <property type="evidence" value="ECO:0007669"/>
    <property type="project" value="TreeGrafter"/>
</dbReference>
<dbReference type="SUPFAM" id="SSF57903">
    <property type="entry name" value="FYVE/PHD zinc finger"/>
    <property type="match status" value="3"/>
</dbReference>
<feature type="compositionally biased region" description="Basic and acidic residues" evidence="8">
    <location>
        <begin position="1989"/>
        <end position="2000"/>
    </location>
</feature>
<name>A0A7S0DND4_9EUKA</name>
<dbReference type="Pfam" id="PF02375">
    <property type="entry name" value="JmjN"/>
    <property type="match status" value="1"/>
</dbReference>
<evidence type="ECO:0000256" key="2">
    <source>
        <dbReference type="ARBA" id="ARBA00022723"/>
    </source>
</evidence>
<dbReference type="InterPro" id="IPR019786">
    <property type="entry name" value="Zinc_finger_PHD-type_CS"/>
</dbReference>
<dbReference type="EMBL" id="HBEM01028335">
    <property type="protein sequence ID" value="CAD8460395.1"/>
    <property type="molecule type" value="Transcribed_RNA"/>
</dbReference>
<dbReference type="Pfam" id="PF21323">
    <property type="entry name" value="KDM5_C-hel"/>
    <property type="match status" value="1"/>
</dbReference>
<evidence type="ECO:0000256" key="4">
    <source>
        <dbReference type="ARBA" id="ARBA00022833"/>
    </source>
</evidence>
<dbReference type="Pfam" id="PF02373">
    <property type="entry name" value="JmjC"/>
    <property type="match status" value="1"/>
</dbReference>
<evidence type="ECO:0000256" key="5">
    <source>
        <dbReference type="ARBA" id="ARBA00023004"/>
    </source>
</evidence>
<dbReference type="InterPro" id="IPR011011">
    <property type="entry name" value="Znf_FYVE_PHD"/>
</dbReference>
<dbReference type="PROSITE" id="PS50016">
    <property type="entry name" value="ZF_PHD_2"/>
    <property type="match status" value="2"/>
</dbReference>
<organism evidence="12">
    <name type="scientific">Amorphochlora amoebiformis</name>
    <dbReference type="NCBI Taxonomy" id="1561963"/>
    <lineage>
        <taxon>Eukaryota</taxon>
        <taxon>Sar</taxon>
        <taxon>Rhizaria</taxon>
        <taxon>Cercozoa</taxon>
        <taxon>Chlorarachniophyceae</taxon>
        <taxon>Amorphochlora</taxon>
    </lineage>
</organism>
<feature type="region of interest" description="Disordered" evidence="8">
    <location>
        <begin position="70"/>
        <end position="101"/>
    </location>
</feature>
<feature type="compositionally biased region" description="Pro residues" evidence="8">
    <location>
        <begin position="1883"/>
        <end position="1893"/>
    </location>
</feature>
<dbReference type="PROSITE" id="PS01359">
    <property type="entry name" value="ZF_PHD_1"/>
    <property type="match status" value="2"/>
</dbReference>
<gene>
    <name evidence="12" type="ORF">LAMO00422_LOCUS19353</name>
</gene>
<dbReference type="SMART" id="SM00558">
    <property type="entry name" value="JmjC"/>
    <property type="match status" value="1"/>
</dbReference>
<feature type="compositionally biased region" description="Basic and acidic residues" evidence="8">
    <location>
        <begin position="1898"/>
        <end position="1963"/>
    </location>
</feature>
<dbReference type="SUPFAM" id="SSF51197">
    <property type="entry name" value="Clavaminate synthase-like"/>
    <property type="match status" value="1"/>
</dbReference>
<sequence length="2126" mass="243009">MNGIPNAPVFRPTEEEWRIDPLVYIQRIRQKCSGYGICKVIPPPSWKPEFSMHVDKKLIATRVQRIDRLGAHKRAKENPVDKEKAAGPDTGASTSTNSALPEVKKRKYKPKKCVSCLSPTDQAKMAWCSECGFRTHIYCLTPPLLEPPEDGSWTCSVCIEFKKQSFGFGHGEQYNLHEYKNRGDSFKRDWFNIRKGQNVDTAVSRTFIEKTFWSIVHKGSPKVEVEYGSELDVTELGSGFPRTGEFGSHPWNLNNIGRAKGSVLRHLDDIAGITIPWLYVGMCFSSFCWHNEDHYCYSISYNHTGAPKQWYGIPGKCAPKFEEMMRETYPDLFERQPDLLFQLVTLVSPQTLKKHGVSVCKATHSSGEFIVTFPQAYHAGFNYGFNVAEAVNFACPDWVSWGLRAVEHYRNFRRIPVFSHDELLVRIALNKPGMETCAWIRENIERLFVIERNLRSDLYRRGLTIGARWPEEPKKAEETSQKAPKPRKRKYRNVVHKNDAKNGEGGRKKGILPEVSPFEVGGFDMEAKGGLGEVRERCLHRLRKAYGEPNGNTEDNCAYCKYPCYLSAVFCPCSPNLVCLKHAEKLCSCSLGKKHIRYRFSLWELQEVSQHTSQTFDNHAQASEQKVIAIHNESRDVFNYEDVPHLDKKALLTIDSSQSAMAEEWAANVEKFLNRPDDISREDLQRLLQEARKFIWGVNGEGLHPARKLCEKLVRYEALMQEVSKLLKAKDLKAQNARSMEKDKRPTLTHAKEVCNRVVSELPFGLRDRGICLRLQTVLSDIEKIAEAVRKELDNQKPKIQHFAPARRSGRTKERATGSVSSCVVKMQRPEWTHIKKLLKDARSAMFKFSELHVLSNTMEPVRAWLRPYNELIRDAEINTCFVSTRTQAMMVTMAVPGVNRPMKRERRKQDLPIDDLITAVKAAKSRSGRMTIADCKSLISAEGKLPVRLVEEVRDLKCLITSAETFVRQAKAALTKEKKVSPSVNQISQYLSFVNGIDPTNPSTGVKMRGELEMLIGKWKPLKKAKLTTTGEEEEVENALVDYLRKCLDVALITPQAEFLNDRLTQYFRWRTSVVEFLLKLKSKNCCSSGWSKAEELLKTHAQLRLPSCKAGLALRHILTWRAWAHAASAAINANPCSLPDLEALRSISETLRIVTRWLPDIPFKGGIHEQSGVDEGGERLVELLTLIHEARKFQTRCSELVDSNPPNILTITDLRSILNEIKEMGFRGVGEEKVEALLRKGLAWIVKWGSTKRELKVLEKWMLPYLEEHAKTFVSKVDGEKDNYQKWTKSTLEELLSEANSLHMDVGYTSELRGYLEEVNIAEGRIAHEIKNNLGMRLHGYIVKNDCLQNKESIYEVCRSLMSDVIPTVETVMNGVEMQVDTPVIRRFQRICLCIQTILALNKRVSDSEFAKAANDFERLGMSLEEEKEHSLLDEIEVFEYMQKGVQKTIEAVKVWKRNVDKETKLLTSIPRLEELRRQADSLPLTMPNLHHHVTNRIRKAHAWLTEAKKAFPDVFRSFTLGLPNEGEASLHSWNLCNGEFKLKNPPLDKIWEPQLTLEAQTQPRPTRRKGSLDKARKLMEAGHAIGIRGHGLEDIVKVGKEIIGDIEVILKKRPRYLRIKYAIFMALMDASVVVGDETRRKHYIQMVEERFGKWKQDETGQEVYCLCRRPMKKNSKLICCDTCEEWFHNHCVNLTVNQVTALAGGESKFHCPKCCRAQDKPYPYGSPVSSVENIDYEKLCQLWKRYSDQELIIPEVEMIKLLLDLYHPVAKRFQESLWRATQMATEISARESDKGLVFLDAKPYPKLYLYPDQLIRALDQDLKTVARINLKLKTEFEARLLIWKSESRKILASERSPLEDYENLLTIFTQLRSRSSCCSPPKPQPQPQPQLIPKQEAKNVSEDHENRSKGVDMICEEKSTGEDHAKMQIQMQEEKEKESEHKEGEQMEGRKGSGREDSGRGRRSKYKRRGNKARAKSTSSAKRAKKEQPKEEQRSKAETAIIRGYENVVEVRVVASLVHRARRVRGMVRRGLKDNWKPGSVHGIKFLNDLALVGNLINMPEAEELKAQVMLYCVCQSPYVEGEFMIGCEGGCEDWFHPKCVGIAKDQIPESYVCSACSLNIGA</sequence>
<protein>
    <recommendedName>
        <fullName evidence="13">[Histone H3]-trimethyl-L-lysine(4) demethylase</fullName>
    </recommendedName>
</protein>
<dbReference type="SMART" id="SM00545">
    <property type="entry name" value="JmjN"/>
    <property type="match status" value="1"/>
</dbReference>
<feature type="domain" description="JmjC" evidence="11">
    <location>
        <begin position="245"/>
        <end position="410"/>
    </location>
</feature>
<evidence type="ECO:0000256" key="8">
    <source>
        <dbReference type="SAM" id="MobiDB-lite"/>
    </source>
</evidence>
<evidence type="ECO:0000259" key="10">
    <source>
        <dbReference type="PROSITE" id="PS51183"/>
    </source>
</evidence>
<evidence type="ECO:0000313" key="12">
    <source>
        <dbReference type="EMBL" id="CAD8460395.1"/>
    </source>
</evidence>